<dbReference type="Pfam" id="PF07760">
    <property type="entry name" value="DUF1616"/>
    <property type="match status" value="1"/>
</dbReference>
<feature type="transmembrane region" description="Helical" evidence="1">
    <location>
        <begin position="89"/>
        <end position="111"/>
    </location>
</feature>
<evidence type="ECO:0000313" key="3">
    <source>
        <dbReference type="EMBL" id="MXR19575.1"/>
    </source>
</evidence>
<dbReference type="Proteomes" id="UP000471521">
    <property type="component" value="Unassembled WGS sequence"/>
</dbReference>
<dbReference type="InterPro" id="IPR011674">
    <property type="entry name" value="DUF1616"/>
</dbReference>
<keyword evidence="1" id="KW-0812">Transmembrane</keyword>
<evidence type="ECO:0000313" key="4">
    <source>
        <dbReference type="Proteomes" id="UP000471521"/>
    </source>
</evidence>
<name>A0A6B0SCV3_9EURY</name>
<feature type="transmembrane region" description="Helical" evidence="1">
    <location>
        <begin position="117"/>
        <end position="136"/>
    </location>
</feature>
<keyword evidence="1" id="KW-0472">Membrane</keyword>
<organism evidence="3 4">
    <name type="scientific">Halobacterium bonnevillei</name>
    <dbReference type="NCBI Taxonomy" id="2692200"/>
    <lineage>
        <taxon>Archaea</taxon>
        <taxon>Methanobacteriati</taxon>
        <taxon>Methanobacteriota</taxon>
        <taxon>Stenosarchaea group</taxon>
        <taxon>Halobacteria</taxon>
        <taxon>Halobacteriales</taxon>
        <taxon>Halobacteriaceae</taxon>
        <taxon>Halobacterium</taxon>
    </lineage>
</organism>
<dbReference type="OrthoDB" id="82282at2157"/>
<feature type="transmembrane region" description="Helical" evidence="1">
    <location>
        <begin position="12"/>
        <end position="31"/>
    </location>
</feature>
<feature type="transmembrane region" description="Helical" evidence="1">
    <location>
        <begin position="37"/>
        <end position="57"/>
    </location>
</feature>
<proteinExistence type="predicted"/>
<protein>
    <submittedName>
        <fullName evidence="3">DUF1616 domain-containing protein</fullName>
    </submittedName>
</protein>
<dbReference type="AlphaFoldDB" id="A0A6B0SCV3"/>
<gene>
    <name evidence="3" type="ORF">GRX66_02740</name>
</gene>
<accession>A0A6B0SCV3</accession>
<comment type="caution">
    <text evidence="3">The sequence shown here is derived from an EMBL/GenBank/DDBJ whole genome shotgun (WGS) entry which is preliminary data.</text>
</comment>
<keyword evidence="4" id="KW-1185">Reference proteome</keyword>
<keyword evidence="1" id="KW-1133">Transmembrane helix</keyword>
<sequence length="347" mass="36702">MATDSVRWRLDLLVGTAYAILVPVAVLSVGVTGGVRAALALPFALLVPGYAFLAAMYPQRHADADSTTTSSHGFVRDAVYAGIAPGERLLLAVVSSAALTALVALVVNFSPFGIRPAPMFVAVASLTVALFVVAFVRRAGLQSERRSGLPLRSTLSSFGGQFTVHSAALLEADDSRPTSRREVALNVLVVVAVLAMLASAAFAYTAPTDDQQFTEFYVVGENGDGEYTVDAVPSTLAAGDQQTLHPTITNQNGTDHEYSVVVELQRVERTDSGVEVLGRDTRTTLDAEVASGETERLSHQVGPLESGSEYRVVYLLYEGDPPSDPSRENAHRSLSVFLDVTGDGGSS</sequence>
<evidence type="ECO:0000259" key="2">
    <source>
        <dbReference type="Pfam" id="PF07760"/>
    </source>
</evidence>
<dbReference type="EMBL" id="WUUU01000009">
    <property type="protein sequence ID" value="MXR19575.1"/>
    <property type="molecule type" value="Genomic_DNA"/>
</dbReference>
<feature type="domain" description="DUF1616" evidence="2">
    <location>
        <begin position="20"/>
        <end position="337"/>
    </location>
</feature>
<dbReference type="RefSeq" id="WP_159525159.1">
    <property type="nucleotide sequence ID" value="NZ_WUUU01000009.1"/>
</dbReference>
<evidence type="ECO:0000256" key="1">
    <source>
        <dbReference type="SAM" id="Phobius"/>
    </source>
</evidence>
<reference evidence="3 4" key="1">
    <citation type="submission" date="2019-12" db="EMBL/GenBank/DDBJ databases">
        <title>Isolation and characterization of three novel carbon monoxide-oxidizing members of Halobacteria from salione crusts and soils.</title>
        <authorList>
            <person name="Myers M.R."/>
            <person name="King G.M."/>
        </authorList>
    </citation>
    <scope>NUCLEOTIDE SEQUENCE [LARGE SCALE GENOMIC DNA]</scope>
    <source>
        <strain evidence="3 4">PCN9</strain>
    </source>
</reference>
<feature type="transmembrane region" description="Helical" evidence="1">
    <location>
        <begin position="183"/>
        <end position="204"/>
    </location>
</feature>